<dbReference type="GO" id="GO:0003999">
    <property type="term" value="F:adenine phosphoribosyltransferase activity"/>
    <property type="evidence" value="ECO:0007669"/>
    <property type="project" value="UniProtKB-EC"/>
</dbReference>
<evidence type="ECO:0000256" key="8">
    <source>
        <dbReference type="ARBA" id="ARBA00022676"/>
    </source>
</evidence>
<dbReference type="AlphaFoldDB" id="A0A8C4N9E9"/>
<accession>A0A8C4N9E9</accession>
<dbReference type="InterPro" id="IPR050120">
    <property type="entry name" value="Adenine_PRTase"/>
</dbReference>
<dbReference type="InterPro" id="IPR029057">
    <property type="entry name" value="PRTase-like"/>
</dbReference>
<evidence type="ECO:0000256" key="7">
    <source>
        <dbReference type="ARBA" id="ARBA00022490"/>
    </source>
</evidence>
<evidence type="ECO:0000256" key="10">
    <source>
        <dbReference type="ARBA" id="ARBA00022726"/>
    </source>
</evidence>
<protein>
    <recommendedName>
        <fullName evidence="6">adenine phosphoribosyltransferase</fullName>
        <ecNumber evidence="6">2.4.2.7</ecNumber>
    </recommendedName>
</protein>
<reference evidence="12" key="2">
    <citation type="submission" date="2025-09" db="UniProtKB">
        <authorList>
            <consortium name="Ensembl"/>
        </authorList>
    </citation>
    <scope>IDENTIFICATION</scope>
</reference>
<evidence type="ECO:0000256" key="3">
    <source>
        <dbReference type="ARBA" id="ARBA00004659"/>
    </source>
</evidence>
<keyword evidence="8" id="KW-0328">Glycosyltransferase</keyword>
<comment type="catalytic activity">
    <reaction evidence="1">
        <text>AMP + diphosphate = 5-phospho-alpha-D-ribose 1-diphosphate + adenine</text>
        <dbReference type="Rhea" id="RHEA:16609"/>
        <dbReference type="ChEBI" id="CHEBI:16708"/>
        <dbReference type="ChEBI" id="CHEBI:33019"/>
        <dbReference type="ChEBI" id="CHEBI:58017"/>
        <dbReference type="ChEBI" id="CHEBI:456215"/>
        <dbReference type="EC" id="2.4.2.7"/>
    </reaction>
</comment>
<evidence type="ECO:0000313" key="12">
    <source>
        <dbReference type="Ensembl" id="ENSEBUP00000003311.1"/>
    </source>
</evidence>
<dbReference type="Pfam" id="PF00156">
    <property type="entry name" value="Pribosyltran"/>
    <property type="match status" value="1"/>
</dbReference>
<comment type="pathway">
    <text evidence="3">Purine metabolism; AMP biosynthesis via salvage pathway; AMP from adenine: step 1/1.</text>
</comment>
<dbReference type="GO" id="GO:0006166">
    <property type="term" value="P:purine ribonucleoside salvage"/>
    <property type="evidence" value="ECO:0007669"/>
    <property type="project" value="UniProtKB-KW"/>
</dbReference>
<keyword evidence="9" id="KW-0808">Transferase</keyword>
<dbReference type="InterPro" id="IPR000836">
    <property type="entry name" value="PRTase_dom"/>
</dbReference>
<keyword evidence="13" id="KW-1185">Reference proteome</keyword>
<dbReference type="FunFam" id="3.40.50.2020:FF:000069">
    <property type="entry name" value="Zgc:174895"/>
    <property type="match status" value="1"/>
</dbReference>
<comment type="subcellular location">
    <subcellularLocation>
        <location evidence="2">Cytoplasm</location>
    </subcellularLocation>
</comment>
<evidence type="ECO:0000256" key="1">
    <source>
        <dbReference type="ARBA" id="ARBA00000868"/>
    </source>
</evidence>
<dbReference type="Ensembl" id="ENSEBUT00000003679.1">
    <property type="protein sequence ID" value="ENSEBUP00000003311.1"/>
    <property type="gene ID" value="ENSEBUG00000002420.1"/>
</dbReference>
<sequence length="251" mass="27511">MQRSRRCVHSALVHARFQLTSQWDSTASGVSAIPSSSVPMTMSNMSAKRKNIRGWYLDLMSPNTRGSHFAWLDPSRIYCDSEALSDCIEDLCEPFLGEAIDIVTGIDAMGFILGAAAAAYLRKGFLAVRKSGHLCVNTSSEPYTDYTGKQKSLEVRTDVVKKGTRLLIVDQWIETGGTMQAAIRLMEKLGGIVIGVAAICIEESDGGKTIIQKYKTSSCIPKSLQPKFNEHCLASFHNTLDNTLLPMKANV</sequence>
<evidence type="ECO:0000259" key="11">
    <source>
        <dbReference type="Pfam" id="PF00156"/>
    </source>
</evidence>
<dbReference type="Proteomes" id="UP000694388">
    <property type="component" value="Unplaced"/>
</dbReference>
<keyword evidence="10" id="KW-0660">Purine salvage</keyword>
<reference evidence="12" key="1">
    <citation type="submission" date="2025-08" db="UniProtKB">
        <authorList>
            <consortium name="Ensembl"/>
        </authorList>
    </citation>
    <scope>IDENTIFICATION</scope>
</reference>
<evidence type="ECO:0000256" key="2">
    <source>
        <dbReference type="ARBA" id="ARBA00004496"/>
    </source>
</evidence>
<dbReference type="GeneTree" id="ENSGT00940000165122"/>
<organism evidence="12 13">
    <name type="scientific">Eptatretus burgeri</name>
    <name type="common">Inshore hagfish</name>
    <dbReference type="NCBI Taxonomy" id="7764"/>
    <lineage>
        <taxon>Eukaryota</taxon>
        <taxon>Metazoa</taxon>
        <taxon>Chordata</taxon>
        <taxon>Craniata</taxon>
        <taxon>Vertebrata</taxon>
        <taxon>Cyclostomata</taxon>
        <taxon>Myxini</taxon>
        <taxon>Myxiniformes</taxon>
        <taxon>Myxinidae</taxon>
        <taxon>Eptatretinae</taxon>
        <taxon>Eptatretus</taxon>
    </lineage>
</organism>
<dbReference type="PANTHER" id="PTHR11776:SF7">
    <property type="entry name" value="PHOSPHORIBOSYLTRANSFERASE DOMAIN-CONTAINING PROTEIN"/>
    <property type="match status" value="1"/>
</dbReference>
<dbReference type="GO" id="GO:0005737">
    <property type="term" value="C:cytoplasm"/>
    <property type="evidence" value="ECO:0007669"/>
    <property type="project" value="UniProtKB-SubCell"/>
</dbReference>
<comment type="similarity">
    <text evidence="4">Belongs to the purine/pyrimidine phosphoribosyltransferase family.</text>
</comment>
<name>A0A8C4N9E9_EPTBU</name>
<dbReference type="Gene3D" id="3.40.50.2020">
    <property type="match status" value="1"/>
</dbReference>
<evidence type="ECO:0000313" key="13">
    <source>
        <dbReference type="Proteomes" id="UP000694388"/>
    </source>
</evidence>
<dbReference type="CDD" id="cd06223">
    <property type="entry name" value="PRTases_typeI"/>
    <property type="match status" value="1"/>
</dbReference>
<feature type="domain" description="Phosphoribosyltransferase" evidence="11">
    <location>
        <begin position="90"/>
        <end position="218"/>
    </location>
</feature>
<dbReference type="PANTHER" id="PTHR11776">
    <property type="entry name" value="ADENINE PHOSPHORIBOSYLTRANSFERASE"/>
    <property type="match status" value="1"/>
</dbReference>
<evidence type="ECO:0000256" key="6">
    <source>
        <dbReference type="ARBA" id="ARBA00011893"/>
    </source>
</evidence>
<evidence type="ECO:0000256" key="5">
    <source>
        <dbReference type="ARBA" id="ARBA00011738"/>
    </source>
</evidence>
<proteinExistence type="inferred from homology"/>
<comment type="subunit">
    <text evidence="5">Homodimer.</text>
</comment>
<dbReference type="EC" id="2.4.2.7" evidence="6"/>
<evidence type="ECO:0000256" key="4">
    <source>
        <dbReference type="ARBA" id="ARBA00008391"/>
    </source>
</evidence>
<dbReference type="SUPFAM" id="SSF53271">
    <property type="entry name" value="PRTase-like"/>
    <property type="match status" value="1"/>
</dbReference>
<keyword evidence="7" id="KW-0963">Cytoplasm</keyword>
<evidence type="ECO:0000256" key="9">
    <source>
        <dbReference type="ARBA" id="ARBA00022679"/>
    </source>
</evidence>